<evidence type="ECO:0000313" key="1">
    <source>
        <dbReference type="EMBL" id="MDX8541466.1"/>
    </source>
</evidence>
<dbReference type="EMBL" id="JAVIIP010000022">
    <property type="protein sequence ID" value="MDX8541466.1"/>
    <property type="molecule type" value="Genomic_DNA"/>
</dbReference>
<dbReference type="Proteomes" id="UP001276564">
    <property type="component" value="Unassembled WGS sequence"/>
</dbReference>
<gene>
    <name evidence="1" type="ORF">RFM23_27975</name>
</gene>
<organism evidence="1 2">
    <name type="scientific">Mesorhizobium abyssinicae</name>
    <dbReference type="NCBI Taxonomy" id="1209958"/>
    <lineage>
        <taxon>Bacteria</taxon>
        <taxon>Pseudomonadati</taxon>
        <taxon>Pseudomonadota</taxon>
        <taxon>Alphaproteobacteria</taxon>
        <taxon>Hyphomicrobiales</taxon>
        <taxon>Phyllobacteriaceae</taxon>
        <taxon>Mesorhizobium</taxon>
    </lineage>
</organism>
<dbReference type="RefSeq" id="WP_320321885.1">
    <property type="nucleotide sequence ID" value="NZ_JAVIIP010000022.1"/>
</dbReference>
<comment type="caution">
    <text evidence="1">The sequence shown here is derived from an EMBL/GenBank/DDBJ whole genome shotgun (WGS) entry which is preliminary data.</text>
</comment>
<keyword evidence="2" id="KW-1185">Reference proteome</keyword>
<protein>
    <submittedName>
        <fullName evidence="1">Uncharacterized protein</fullName>
    </submittedName>
</protein>
<proteinExistence type="predicted"/>
<name>A0ABU5AW81_9HYPH</name>
<reference evidence="1 2" key="1">
    <citation type="submission" date="2023-08" db="EMBL/GenBank/DDBJ databases">
        <title>Implementing the SeqCode for naming new Mesorhizobium species isolated from Vachellia karroo root nodules.</title>
        <authorList>
            <person name="Van Lill M."/>
        </authorList>
    </citation>
    <scope>NUCLEOTIDE SEQUENCE [LARGE SCALE GENOMIC DNA]</scope>
    <source>
        <strain evidence="1 2">VK4B</strain>
    </source>
</reference>
<sequence length="268" mass="30621">MEDERDDPDDPADYYGELPYAPFDQIDWTALRRGLTSLQLFDDPYLSLQITNLEIVDRFITQIEQETLEHVGDRMDIEQLAFLNAQSQMWIFSAYELLRTWRQRAKDIVKLSQTGGLVLKIKALKTDTGYLHPTRQMRAEQLERVAADPRIVDAIKEDLRFTHIQFALLEHLRVSLAKHEVSGKPKQVAYAPGYGRVNSWCGSLDYQLESGGVILGTLSHRDVADGMRGLNDRRQIPTDQNLADFGESMRVSNLPDFPLHSGAQIDDF</sequence>
<evidence type="ECO:0000313" key="2">
    <source>
        <dbReference type="Proteomes" id="UP001276564"/>
    </source>
</evidence>
<accession>A0ABU5AW81</accession>